<dbReference type="AlphaFoldDB" id="A0A443QIF7"/>
<feature type="domain" description="ARC105/Med15 mediator subunit central" evidence="1">
    <location>
        <begin position="6"/>
        <end position="103"/>
    </location>
</feature>
<dbReference type="STRING" id="1965070.A0A443QIF7"/>
<evidence type="ECO:0000313" key="3">
    <source>
        <dbReference type="EMBL" id="RWS02807.1"/>
    </source>
</evidence>
<dbReference type="Pfam" id="PF21539">
    <property type="entry name" value="Med15_C"/>
    <property type="match status" value="1"/>
</dbReference>
<dbReference type="PANTHER" id="PTHR31804">
    <property type="entry name" value="MEDIATOR OF RNA POLYMERASE II TRANSCRIPTION SUBUNIT 15"/>
    <property type="match status" value="1"/>
</dbReference>
<evidence type="ECO:0000313" key="4">
    <source>
        <dbReference type="Proteomes" id="UP000285301"/>
    </source>
</evidence>
<evidence type="ECO:0000259" key="2">
    <source>
        <dbReference type="Pfam" id="PF21539"/>
    </source>
</evidence>
<dbReference type="PANTHER" id="PTHR31804:SF3">
    <property type="entry name" value="MEDIATOR OF RNA POLYMERASE II TRANSCRIPTION SUBUNIT 15"/>
    <property type="match status" value="1"/>
</dbReference>
<dbReference type="EMBL" id="NCKU01007218">
    <property type="protein sequence ID" value="RWS02807.1"/>
    <property type="molecule type" value="Genomic_DNA"/>
</dbReference>
<evidence type="ECO:0000259" key="1">
    <source>
        <dbReference type="Pfam" id="PF21538"/>
    </source>
</evidence>
<organism evidence="3 4">
    <name type="scientific">Dinothrombium tinctorium</name>
    <dbReference type="NCBI Taxonomy" id="1965070"/>
    <lineage>
        <taxon>Eukaryota</taxon>
        <taxon>Metazoa</taxon>
        <taxon>Ecdysozoa</taxon>
        <taxon>Arthropoda</taxon>
        <taxon>Chelicerata</taxon>
        <taxon>Arachnida</taxon>
        <taxon>Acari</taxon>
        <taxon>Acariformes</taxon>
        <taxon>Trombidiformes</taxon>
        <taxon>Prostigmata</taxon>
        <taxon>Anystina</taxon>
        <taxon>Parasitengona</taxon>
        <taxon>Trombidioidea</taxon>
        <taxon>Trombidiidae</taxon>
        <taxon>Dinothrombium</taxon>
    </lineage>
</organism>
<proteinExistence type="predicted"/>
<reference evidence="3 4" key="1">
    <citation type="journal article" date="2018" name="Gigascience">
        <title>Genomes of trombidid mites reveal novel predicted allergens and laterally-transferred genes associated with secondary metabolism.</title>
        <authorList>
            <person name="Dong X."/>
            <person name="Chaisiri K."/>
            <person name="Xia D."/>
            <person name="Armstrong S.D."/>
            <person name="Fang Y."/>
            <person name="Donnelly M.J."/>
            <person name="Kadowaki T."/>
            <person name="McGarry J.W."/>
            <person name="Darby A.C."/>
            <person name="Makepeace B.L."/>
        </authorList>
    </citation>
    <scope>NUCLEOTIDE SEQUENCE [LARGE SCALE GENOMIC DNA]</scope>
    <source>
        <strain evidence="3">UoL-WK</strain>
    </source>
</reference>
<dbReference type="Proteomes" id="UP000285301">
    <property type="component" value="Unassembled WGS sequence"/>
</dbReference>
<protein>
    <submittedName>
        <fullName evidence="3">Uncharacterized protein</fullName>
    </submittedName>
</protein>
<gene>
    <name evidence="3" type="ORF">B4U79_13884</name>
</gene>
<dbReference type="Pfam" id="PF21538">
    <property type="entry name" value="Med15_M"/>
    <property type="match status" value="1"/>
</dbReference>
<feature type="domain" description="ARC105/Med15 mediator subunit C-terminal" evidence="2">
    <location>
        <begin position="129"/>
        <end position="238"/>
    </location>
</feature>
<sequence length="250" mass="28579">MFSMSSERKKDLHKIKNLLEIVEDSSRRCPLETLLKCEQVLEKMEFKFLRSDSSALTTQTQPTTGISKIQDHNIGQPLIDAVVNNIKKPFFNHTLHRTFGPAISALCTFNFKIPSPPVKRAKVESYCDVPDVLQGEIARLEQRFKVQMDPLQHPGSKAINLICRLDDKDLPCVPPISIYVPHGYPSKPPQCITDDDEEYQASPFLRQIQKTFSESINKLCANYSITVILHRWEMSVRQTCSQQEALKLSY</sequence>
<dbReference type="InterPro" id="IPR048385">
    <property type="entry name" value="Med15_central"/>
</dbReference>
<name>A0A443QIF7_9ACAR</name>
<keyword evidence="4" id="KW-1185">Reference proteome</keyword>
<dbReference type="InterPro" id="IPR048386">
    <property type="entry name" value="Med15_C"/>
</dbReference>
<accession>A0A443QIF7</accession>
<comment type="caution">
    <text evidence="3">The sequence shown here is derived from an EMBL/GenBank/DDBJ whole genome shotgun (WGS) entry which is preliminary data.</text>
</comment>
<dbReference type="OrthoDB" id="10055322at2759"/>